<comment type="pathway">
    <text evidence="2">Protein modification; protein ubiquitination.</text>
</comment>
<protein>
    <recommendedName>
        <fullName evidence="17">RING-type E3 ubiquitin transferase (cysteine targeting)</fullName>
        <ecNumber evidence="17">2.3.2.36</ecNumber>
    </recommendedName>
    <alternativeName>
        <fullName evidence="15">Peroxin-2</fullName>
    </alternativeName>
</protein>
<evidence type="ECO:0000256" key="8">
    <source>
        <dbReference type="ARBA" id="ARBA00022771"/>
    </source>
</evidence>
<evidence type="ECO:0000313" key="19">
    <source>
        <dbReference type="EMBL" id="KAK5781984.1"/>
    </source>
</evidence>
<evidence type="ECO:0000256" key="13">
    <source>
        <dbReference type="ARBA" id="ARBA00023136"/>
    </source>
</evidence>
<dbReference type="Proteomes" id="UP001306508">
    <property type="component" value="Unassembled WGS sequence"/>
</dbReference>
<dbReference type="GO" id="GO:0016562">
    <property type="term" value="P:protein import into peroxisome matrix, receptor recycling"/>
    <property type="evidence" value="ECO:0007669"/>
    <property type="project" value="UniProtKB-ARBA"/>
</dbReference>
<feature type="domain" description="Pex N-terminal" evidence="18">
    <location>
        <begin position="15"/>
        <end position="182"/>
    </location>
</feature>
<gene>
    <name evidence="19" type="ORF">RI543_000470</name>
</gene>
<keyword evidence="11" id="KW-0653">Protein transport</keyword>
<dbReference type="GO" id="GO:0005778">
    <property type="term" value="C:peroxisomal membrane"/>
    <property type="evidence" value="ECO:0007669"/>
    <property type="project" value="UniProtKB-SubCell"/>
</dbReference>
<keyword evidence="14" id="KW-0576">Peroxisome</keyword>
<keyword evidence="6" id="KW-0812">Transmembrane</keyword>
<dbReference type="Gene3D" id="3.30.40.10">
    <property type="entry name" value="Zinc/RING finger domain, C3HC4 (zinc finger)"/>
    <property type="match status" value="1"/>
</dbReference>
<evidence type="ECO:0000313" key="20">
    <source>
        <dbReference type="Proteomes" id="UP001306508"/>
    </source>
</evidence>
<accession>A0AAN7W610</accession>
<keyword evidence="12" id="KW-1133">Transmembrane helix</keyword>
<evidence type="ECO:0000256" key="12">
    <source>
        <dbReference type="ARBA" id="ARBA00022989"/>
    </source>
</evidence>
<evidence type="ECO:0000259" key="18">
    <source>
        <dbReference type="Pfam" id="PF04757"/>
    </source>
</evidence>
<keyword evidence="10" id="KW-0862">Zinc</keyword>
<comment type="caution">
    <text evidence="19">The sequence shown here is derived from an EMBL/GenBank/DDBJ whole genome shotgun (WGS) entry which is preliminary data.</text>
</comment>
<keyword evidence="4" id="KW-0813">Transport</keyword>
<keyword evidence="5" id="KW-0808">Transferase</keyword>
<keyword evidence="7" id="KW-0479">Metal-binding</keyword>
<organism evidence="19 20">
    <name type="scientific">Arxiozyma heterogenica</name>
    <dbReference type="NCBI Taxonomy" id="278026"/>
    <lineage>
        <taxon>Eukaryota</taxon>
        <taxon>Fungi</taxon>
        <taxon>Dikarya</taxon>
        <taxon>Ascomycota</taxon>
        <taxon>Saccharomycotina</taxon>
        <taxon>Saccharomycetes</taxon>
        <taxon>Saccharomycetales</taxon>
        <taxon>Saccharomycetaceae</taxon>
        <taxon>Arxiozyma</taxon>
    </lineage>
</organism>
<dbReference type="SUPFAM" id="SSF57850">
    <property type="entry name" value="RING/U-box"/>
    <property type="match status" value="1"/>
</dbReference>
<evidence type="ECO:0000256" key="11">
    <source>
        <dbReference type="ARBA" id="ARBA00022927"/>
    </source>
</evidence>
<evidence type="ECO:0000256" key="14">
    <source>
        <dbReference type="ARBA" id="ARBA00023140"/>
    </source>
</evidence>
<evidence type="ECO:0000256" key="2">
    <source>
        <dbReference type="ARBA" id="ARBA00004906"/>
    </source>
</evidence>
<keyword evidence="9" id="KW-0833">Ubl conjugation pathway</keyword>
<dbReference type="GO" id="GO:0061630">
    <property type="term" value="F:ubiquitin protein ligase activity"/>
    <property type="evidence" value="ECO:0007669"/>
    <property type="project" value="UniProtKB-EC"/>
</dbReference>
<keyword evidence="20" id="KW-1185">Reference proteome</keyword>
<dbReference type="GO" id="GO:0008270">
    <property type="term" value="F:zinc ion binding"/>
    <property type="evidence" value="ECO:0007669"/>
    <property type="project" value="UniProtKB-KW"/>
</dbReference>
<keyword evidence="8" id="KW-0863">Zinc-finger</keyword>
<name>A0AAN7W610_9SACH</name>
<evidence type="ECO:0000256" key="4">
    <source>
        <dbReference type="ARBA" id="ARBA00022448"/>
    </source>
</evidence>
<dbReference type="EC" id="2.3.2.36" evidence="17"/>
<evidence type="ECO:0000256" key="3">
    <source>
        <dbReference type="ARBA" id="ARBA00008704"/>
    </source>
</evidence>
<evidence type="ECO:0000256" key="10">
    <source>
        <dbReference type="ARBA" id="ARBA00022833"/>
    </source>
</evidence>
<evidence type="ECO:0000256" key="17">
    <source>
        <dbReference type="ARBA" id="ARBA00034523"/>
    </source>
</evidence>
<dbReference type="EMBL" id="JAWIZZ010000022">
    <property type="protein sequence ID" value="KAK5781984.1"/>
    <property type="molecule type" value="Genomic_DNA"/>
</dbReference>
<comment type="catalytic activity">
    <reaction evidence="16">
        <text>[E2 ubiquitin-conjugating enzyme]-S-ubiquitinyl-L-cysteine + [acceptor protein]-L-cysteine = [E2 ubiquitin-conjugating enzyme]-L-cysteine + [acceptor protein]-S-ubiquitinyl-L-cysteine.</text>
        <dbReference type="EC" id="2.3.2.36"/>
    </reaction>
</comment>
<dbReference type="Pfam" id="PF04757">
    <property type="entry name" value="Pex2_Pex12"/>
    <property type="match status" value="1"/>
</dbReference>
<evidence type="ECO:0000256" key="6">
    <source>
        <dbReference type="ARBA" id="ARBA00022692"/>
    </source>
</evidence>
<evidence type="ECO:0000256" key="7">
    <source>
        <dbReference type="ARBA" id="ARBA00022723"/>
    </source>
</evidence>
<comment type="subcellular location">
    <subcellularLocation>
        <location evidence="1">Peroxisome membrane</location>
        <topology evidence="1">Multi-pass membrane protein</topology>
    </subcellularLocation>
</comment>
<evidence type="ECO:0000256" key="16">
    <source>
        <dbReference type="ARBA" id="ARBA00034438"/>
    </source>
</evidence>
<evidence type="ECO:0000256" key="15">
    <source>
        <dbReference type="ARBA" id="ARBA00032511"/>
    </source>
</evidence>
<comment type="similarity">
    <text evidence="3">Belongs to the pex2/pex10/pex12 family.</text>
</comment>
<dbReference type="InterPro" id="IPR006845">
    <property type="entry name" value="Pex_N"/>
</dbReference>
<dbReference type="AlphaFoldDB" id="A0AAN7W610"/>
<proteinExistence type="inferred from homology"/>
<dbReference type="InterPro" id="IPR025654">
    <property type="entry name" value="PEX2/10"/>
</dbReference>
<evidence type="ECO:0000256" key="5">
    <source>
        <dbReference type="ARBA" id="ARBA00022679"/>
    </source>
</evidence>
<evidence type="ECO:0000256" key="9">
    <source>
        <dbReference type="ARBA" id="ARBA00022786"/>
    </source>
</evidence>
<keyword evidence="13" id="KW-0472">Membrane</keyword>
<dbReference type="PANTHER" id="PTHR48178">
    <property type="entry name" value="PEROXISOME BIOGENESIS FACTOR 2"/>
    <property type="match status" value="1"/>
</dbReference>
<dbReference type="InterPro" id="IPR013083">
    <property type="entry name" value="Znf_RING/FYVE/PHD"/>
</dbReference>
<sequence length="262" mass="30982">MNMLRVSHIDSEELDTELYELIWTKFKSIIPLVRNQEEWRFFVDTLVFLFSSHYFSFSGGITTTYGSHLSNLGFTCHKVSLYLLSVFKRYFNNKLSNRCSSSPLYKRIRTIINLLDLINFIHFIRNSNTKYYTILHRILKVQPVSLDTGSSFYKNSIYSRLEYQNKQLLWNTTLELLNITILPSTTQYFNYFRRKNNISTTNSPTSKHVVCCLCNEFPTNPYRIQCCKGIYCYLCLLKSIEWKHCYKCNESGNLKGISYFES</sequence>
<reference evidence="20" key="1">
    <citation type="submission" date="2023-07" db="EMBL/GenBank/DDBJ databases">
        <title>A draft genome of Kazachstania heterogenica Y-27499.</title>
        <authorList>
            <person name="Donic C."/>
            <person name="Kralova J.S."/>
            <person name="Fidel L."/>
            <person name="Ben-Dor S."/>
            <person name="Jung S."/>
        </authorList>
    </citation>
    <scope>NUCLEOTIDE SEQUENCE [LARGE SCALE GENOMIC DNA]</scope>
    <source>
        <strain evidence="20">Y27499</strain>
    </source>
</reference>
<dbReference type="GO" id="GO:0016567">
    <property type="term" value="P:protein ubiquitination"/>
    <property type="evidence" value="ECO:0007669"/>
    <property type="project" value="UniProtKB-ARBA"/>
</dbReference>
<dbReference type="PANTHER" id="PTHR48178:SF1">
    <property type="entry name" value="PEROXISOME BIOGENESIS FACTOR 2"/>
    <property type="match status" value="1"/>
</dbReference>
<evidence type="ECO:0000256" key="1">
    <source>
        <dbReference type="ARBA" id="ARBA00004585"/>
    </source>
</evidence>